<protein>
    <submittedName>
        <fullName evidence="2">Uncharacterized protein</fullName>
    </submittedName>
</protein>
<evidence type="ECO:0000313" key="2">
    <source>
        <dbReference type="EMBL" id="KAH3827867.1"/>
    </source>
</evidence>
<keyword evidence="1" id="KW-0472">Membrane</keyword>
<comment type="caution">
    <text evidence="2">The sequence shown here is derived from an EMBL/GenBank/DDBJ whole genome shotgun (WGS) entry which is preliminary data.</text>
</comment>
<organism evidence="2 3">
    <name type="scientific">Dreissena polymorpha</name>
    <name type="common">Zebra mussel</name>
    <name type="synonym">Mytilus polymorpha</name>
    <dbReference type="NCBI Taxonomy" id="45954"/>
    <lineage>
        <taxon>Eukaryota</taxon>
        <taxon>Metazoa</taxon>
        <taxon>Spiralia</taxon>
        <taxon>Lophotrochozoa</taxon>
        <taxon>Mollusca</taxon>
        <taxon>Bivalvia</taxon>
        <taxon>Autobranchia</taxon>
        <taxon>Heteroconchia</taxon>
        <taxon>Euheterodonta</taxon>
        <taxon>Imparidentia</taxon>
        <taxon>Neoheterodontei</taxon>
        <taxon>Myida</taxon>
        <taxon>Dreissenoidea</taxon>
        <taxon>Dreissenidae</taxon>
        <taxon>Dreissena</taxon>
    </lineage>
</organism>
<accession>A0A9D4H9S3</accession>
<dbReference type="Proteomes" id="UP000828390">
    <property type="component" value="Unassembled WGS sequence"/>
</dbReference>
<name>A0A9D4H9S3_DREPO</name>
<gene>
    <name evidence="2" type="ORF">DPMN_129810</name>
</gene>
<dbReference type="AlphaFoldDB" id="A0A9D4H9S3"/>
<keyword evidence="1" id="KW-1133">Transmembrane helix</keyword>
<proteinExistence type="predicted"/>
<reference evidence="2" key="2">
    <citation type="submission" date="2020-11" db="EMBL/GenBank/DDBJ databases">
        <authorList>
            <person name="McCartney M.A."/>
            <person name="Auch B."/>
            <person name="Kono T."/>
            <person name="Mallez S."/>
            <person name="Becker A."/>
            <person name="Gohl D.M."/>
            <person name="Silverstein K.A.T."/>
            <person name="Koren S."/>
            <person name="Bechman K.B."/>
            <person name="Herman A."/>
            <person name="Abrahante J.E."/>
            <person name="Garbe J."/>
        </authorList>
    </citation>
    <scope>NUCLEOTIDE SEQUENCE</scope>
    <source>
        <strain evidence="2">Duluth1</strain>
        <tissue evidence="2">Whole animal</tissue>
    </source>
</reference>
<keyword evidence="3" id="KW-1185">Reference proteome</keyword>
<sequence>MCGMADEAEGVIISALLKIVWKRSCVALLMLGFNRYGASMKSIWFCTCSFGACQVCVDAAFWLWYVDGFWQTQEVTALFCLSLLCN</sequence>
<dbReference type="EMBL" id="JAIWYP010000005">
    <property type="protein sequence ID" value="KAH3827867.1"/>
    <property type="molecule type" value="Genomic_DNA"/>
</dbReference>
<evidence type="ECO:0000313" key="3">
    <source>
        <dbReference type="Proteomes" id="UP000828390"/>
    </source>
</evidence>
<feature type="transmembrane region" description="Helical" evidence="1">
    <location>
        <begin position="43"/>
        <end position="65"/>
    </location>
</feature>
<reference evidence="2" key="1">
    <citation type="journal article" date="2019" name="bioRxiv">
        <title>The Genome of the Zebra Mussel, Dreissena polymorpha: A Resource for Invasive Species Research.</title>
        <authorList>
            <person name="McCartney M.A."/>
            <person name="Auch B."/>
            <person name="Kono T."/>
            <person name="Mallez S."/>
            <person name="Zhang Y."/>
            <person name="Obille A."/>
            <person name="Becker A."/>
            <person name="Abrahante J.E."/>
            <person name="Garbe J."/>
            <person name="Badalamenti J.P."/>
            <person name="Herman A."/>
            <person name="Mangelson H."/>
            <person name="Liachko I."/>
            <person name="Sullivan S."/>
            <person name="Sone E.D."/>
            <person name="Koren S."/>
            <person name="Silverstein K.A.T."/>
            <person name="Beckman K.B."/>
            <person name="Gohl D.M."/>
        </authorList>
    </citation>
    <scope>NUCLEOTIDE SEQUENCE</scope>
    <source>
        <strain evidence="2">Duluth1</strain>
        <tissue evidence="2">Whole animal</tissue>
    </source>
</reference>
<evidence type="ECO:0000256" key="1">
    <source>
        <dbReference type="SAM" id="Phobius"/>
    </source>
</evidence>
<keyword evidence="1" id="KW-0812">Transmembrane</keyword>
<feature type="transmembrane region" description="Helical" evidence="1">
    <location>
        <begin position="12"/>
        <end position="31"/>
    </location>
</feature>